<dbReference type="AlphaFoldDB" id="A0ABD5DYM1"/>
<feature type="compositionally biased region" description="Low complexity" evidence="1">
    <location>
        <begin position="335"/>
        <end position="360"/>
    </location>
</feature>
<reference evidence="5" key="1">
    <citation type="submission" date="2023-07" db="EMBL/GenBank/DDBJ databases">
        <title>30 novel species of actinomycetes from the DSMZ collection.</title>
        <authorList>
            <person name="Nouioui I."/>
        </authorList>
    </citation>
    <scope>NUCLEOTIDE SEQUENCE [LARGE SCALE GENOMIC DNA]</scope>
    <source>
        <strain evidence="5">DSM 41982</strain>
    </source>
</reference>
<dbReference type="InterPro" id="IPR021224">
    <property type="entry name" value="DUF2690"/>
</dbReference>
<dbReference type="InterPro" id="IPR001387">
    <property type="entry name" value="Cro/C1-type_HTH"/>
</dbReference>
<evidence type="ECO:0000313" key="4">
    <source>
        <dbReference type="EMBL" id="MDT0414147.1"/>
    </source>
</evidence>
<dbReference type="RefSeq" id="WP_311676527.1">
    <property type="nucleotide sequence ID" value="NZ_JAVRER010000002.1"/>
</dbReference>
<accession>A0ABD5DYM1</accession>
<feature type="region of interest" description="Disordered" evidence="1">
    <location>
        <begin position="110"/>
        <end position="162"/>
    </location>
</feature>
<dbReference type="EMBL" id="JAVRER010000002">
    <property type="protein sequence ID" value="MDT0414147.1"/>
    <property type="molecule type" value="Genomic_DNA"/>
</dbReference>
<gene>
    <name evidence="4" type="ORF">RM574_01470</name>
</gene>
<dbReference type="Pfam" id="PF13560">
    <property type="entry name" value="HTH_31"/>
    <property type="match status" value="1"/>
</dbReference>
<protein>
    <submittedName>
        <fullName evidence="4">DUF2690 domain-containing protein</fullName>
    </submittedName>
</protein>
<name>A0ABD5DYM1_9ACTN</name>
<keyword evidence="2" id="KW-1133">Transmembrane helix</keyword>
<dbReference type="Pfam" id="PF10901">
    <property type="entry name" value="DUF2690"/>
    <property type="match status" value="1"/>
</dbReference>
<dbReference type="SUPFAM" id="SSF47413">
    <property type="entry name" value="lambda repressor-like DNA-binding domains"/>
    <property type="match status" value="1"/>
</dbReference>
<evidence type="ECO:0000256" key="2">
    <source>
        <dbReference type="SAM" id="Phobius"/>
    </source>
</evidence>
<dbReference type="InterPro" id="IPR010982">
    <property type="entry name" value="Lambda_DNA-bd_dom_sf"/>
</dbReference>
<feature type="transmembrane region" description="Helical" evidence="2">
    <location>
        <begin position="167"/>
        <end position="189"/>
    </location>
</feature>
<dbReference type="CDD" id="cd00093">
    <property type="entry name" value="HTH_XRE"/>
    <property type="match status" value="1"/>
</dbReference>
<sequence>MPRWKALPEGLDPQIREFTGQLRRLVDRAGLSVAALADRTGYSKTSWERYLGGRLLAPKGAVLALAEVTGAHPHHLTTMWELAERAWSRAESRHDLTMEAVRVSQARAALDERPAPARAATATYAEPVREEPVRETPVRGGTVPPGARPPGRSPGSPPSRGRRRATLLLAGVTGALLVLGAVVFVPRLLDDNDTNRRATPRSSASVRAAELPEGVRCAGADCAGKDPEAMGCGGELARTTDRAAVGTRLVEVRYSEVCGAAWARITRAGPGDTLTARAGGRTQRVTVEDTGDAYTRMLPVPGPGRTRACAEVGAGAKGCAGAKDAATARSSGENAAAGAGTDMAADTGRDAAAGASAGAG</sequence>
<keyword evidence="2" id="KW-0472">Membrane</keyword>
<dbReference type="SMART" id="SM00530">
    <property type="entry name" value="HTH_XRE"/>
    <property type="match status" value="1"/>
</dbReference>
<dbReference type="Proteomes" id="UP001183607">
    <property type="component" value="Unassembled WGS sequence"/>
</dbReference>
<organism evidence="4 5">
    <name type="scientific">Streptomyces evansiae</name>
    <dbReference type="NCBI Taxonomy" id="3075535"/>
    <lineage>
        <taxon>Bacteria</taxon>
        <taxon>Bacillati</taxon>
        <taxon>Actinomycetota</taxon>
        <taxon>Actinomycetes</taxon>
        <taxon>Kitasatosporales</taxon>
        <taxon>Streptomycetaceae</taxon>
        <taxon>Streptomyces</taxon>
    </lineage>
</organism>
<feature type="region of interest" description="Disordered" evidence="1">
    <location>
        <begin position="333"/>
        <end position="360"/>
    </location>
</feature>
<feature type="compositionally biased region" description="Basic and acidic residues" evidence="1">
    <location>
        <begin position="127"/>
        <end position="137"/>
    </location>
</feature>
<evidence type="ECO:0000259" key="3">
    <source>
        <dbReference type="SMART" id="SM00530"/>
    </source>
</evidence>
<evidence type="ECO:0000313" key="5">
    <source>
        <dbReference type="Proteomes" id="UP001183607"/>
    </source>
</evidence>
<feature type="compositionally biased region" description="Pro residues" evidence="1">
    <location>
        <begin position="146"/>
        <end position="157"/>
    </location>
</feature>
<proteinExistence type="predicted"/>
<comment type="caution">
    <text evidence="4">The sequence shown here is derived from an EMBL/GenBank/DDBJ whole genome shotgun (WGS) entry which is preliminary data.</text>
</comment>
<evidence type="ECO:0000256" key="1">
    <source>
        <dbReference type="SAM" id="MobiDB-lite"/>
    </source>
</evidence>
<keyword evidence="2" id="KW-0812">Transmembrane</keyword>
<feature type="domain" description="HTH cro/C1-type" evidence="3">
    <location>
        <begin position="21"/>
        <end position="76"/>
    </location>
</feature>